<keyword evidence="1" id="KW-0812">Transmembrane</keyword>
<sequence length="69" mass="7845">MIEADMANEAVKLVPAAPVTVMTFMGYSVQDWASWLTAFYVLLLIGNFIWNKVLRPWMRARRKEGGPDA</sequence>
<protein>
    <submittedName>
        <fullName evidence="2">Putative Holin-like phage protein</fullName>
    </submittedName>
</protein>
<evidence type="ECO:0000256" key="1">
    <source>
        <dbReference type="SAM" id="Phobius"/>
    </source>
</evidence>
<dbReference type="EMBL" id="FMSH01000154">
    <property type="protein sequence ID" value="SCU75506.1"/>
    <property type="molecule type" value="Genomic_DNA"/>
</dbReference>
<name>A0A1K0J8U6_CUPNE</name>
<proteinExistence type="predicted"/>
<evidence type="ECO:0000313" key="2">
    <source>
        <dbReference type="EMBL" id="SCU75506.1"/>
    </source>
</evidence>
<reference evidence="2" key="1">
    <citation type="submission" date="2016-09" db="EMBL/GenBank/DDBJ databases">
        <authorList>
            <person name="Capua I."/>
            <person name="De Benedictis P."/>
            <person name="Joannis T."/>
            <person name="Lombin L.H."/>
            <person name="Cattoli G."/>
        </authorList>
    </citation>
    <scope>NUCLEOTIDE SEQUENCE</scope>
    <source>
        <strain evidence="2">B9</strain>
    </source>
</reference>
<keyword evidence="1" id="KW-0472">Membrane</keyword>
<keyword evidence="1" id="KW-1133">Transmembrane helix</keyword>
<gene>
    <name evidence="2" type="ORF">CNECB9_2370080</name>
</gene>
<dbReference type="RefSeq" id="WP_340524032.1">
    <property type="nucleotide sequence ID" value="NZ_FMSH01000154.1"/>
</dbReference>
<accession>A0A1K0J8U6</accession>
<organism evidence="2">
    <name type="scientific">Cupriavidus necator</name>
    <name type="common">Alcaligenes eutrophus</name>
    <name type="synonym">Ralstonia eutropha</name>
    <dbReference type="NCBI Taxonomy" id="106590"/>
    <lineage>
        <taxon>Bacteria</taxon>
        <taxon>Pseudomonadati</taxon>
        <taxon>Pseudomonadota</taxon>
        <taxon>Betaproteobacteria</taxon>
        <taxon>Burkholderiales</taxon>
        <taxon>Burkholderiaceae</taxon>
        <taxon>Cupriavidus</taxon>
    </lineage>
</organism>
<dbReference type="AlphaFoldDB" id="A0A1K0J8U6"/>
<feature type="transmembrane region" description="Helical" evidence="1">
    <location>
        <begin position="32"/>
        <end position="53"/>
    </location>
</feature>